<evidence type="ECO:0000256" key="3">
    <source>
        <dbReference type="ARBA" id="ARBA00022723"/>
    </source>
</evidence>
<comment type="similarity">
    <text evidence="1 8">Belongs to the peptidase M4 family.</text>
</comment>
<dbReference type="InterPro" id="IPR023612">
    <property type="entry name" value="Peptidase_M4"/>
</dbReference>
<proteinExistence type="inferred from homology"/>
<dbReference type="EC" id="3.4.24.-" evidence="8"/>
<dbReference type="CDD" id="cd09597">
    <property type="entry name" value="M4_TLP"/>
    <property type="match status" value="1"/>
</dbReference>
<feature type="domain" description="FTP" evidence="11">
    <location>
        <begin position="56"/>
        <end position="103"/>
    </location>
</feature>
<evidence type="ECO:0000256" key="4">
    <source>
        <dbReference type="ARBA" id="ARBA00022729"/>
    </source>
</evidence>
<protein>
    <recommendedName>
        <fullName evidence="8">Neutral metalloproteinase</fullName>
        <ecNumber evidence="8">3.4.24.-</ecNumber>
    </recommendedName>
</protein>
<dbReference type="PANTHER" id="PTHR33794:SF1">
    <property type="entry name" value="BACILLOLYSIN"/>
    <property type="match status" value="1"/>
</dbReference>
<feature type="chain" id="PRO_5044949349" description="Neutral metalloproteinase" evidence="8">
    <location>
        <begin position="25"/>
        <end position="518"/>
    </location>
</feature>
<comment type="function">
    <text evidence="8">Extracellular zinc metalloprotease.</text>
</comment>
<dbReference type="Proteomes" id="UP001500279">
    <property type="component" value="Unassembled WGS sequence"/>
</dbReference>
<keyword evidence="3" id="KW-0479">Metal-binding</keyword>
<organism evidence="12 13">
    <name type="scientific">Ideonella azotifigens</name>
    <dbReference type="NCBI Taxonomy" id="513160"/>
    <lineage>
        <taxon>Bacteria</taxon>
        <taxon>Pseudomonadati</taxon>
        <taxon>Pseudomonadota</taxon>
        <taxon>Betaproteobacteria</taxon>
        <taxon>Burkholderiales</taxon>
        <taxon>Sphaerotilaceae</taxon>
        <taxon>Ideonella</taxon>
    </lineage>
</organism>
<evidence type="ECO:0000256" key="2">
    <source>
        <dbReference type="ARBA" id="ARBA00022670"/>
    </source>
</evidence>
<keyword evidence="5 8" id="KW-0378">Hydrolase</keyword>
<evidence type="ECO:0000313" key="13">
    <source>
        <dbReference type="Proteomes" id="UP001500279"/>
    </source>
</evidence>
<dbReference type="SUPFAM" id="SSF55486">
    <property type="entry name" value="Metalloproteases ('zincins'), catalytic domain"/>
    <property type="match status" value="1"/>
</dbReference>
<dbReference type="PRINTS" id="PR00730">
    <property type="entry name" value="THERMOLYSIN"/>
</dbReference>
<sequence length="518" mass="54543">MKLASLRLVAAAAMAVCLGQSAIAAKPTADNPAVQRALSHLSGTGFAAAHSSGSDAFVARDLIVDADGAEHVRFDRSHNGLRVIGGDLVVHSAGDGSFRGVSQTLAQMVQIDLSPKVDAKLAAKAAQAEFGAGGTVKNKELVVFARDAKPTLAWDVKVSGVRADGTPSEAHLIISATSKKLLDRWDDIHTADNTGSGKTLYSGNVTLHDDLSGSTYTLRDLTRGSHYVVSMNNGTSTETIYTATDNVWGNNAESDGQTVAADAAYGQNMTWDYYKTTFGRNGIADDGAGARSRVHYSSNYDNAFWDDSCFCMTYGDGNTFTPLVSLDVAGHEMTHGVTSRTAGLVYSRQSGGLNEATSDIMGSMVEYYANNANDVGDYLIGEELYPAGSGQALRYMYQPNKDGASSDCFYPAVGLIDVHYSSGVANHFFFLLAEGTTAGVPSKTCVSGNKKTATGTGTLTGIGRDKAAKIWYRALTVYMTSTTNFAGARAATISAATDLYGATEIAAVKAAWTAVNRN</sequence>
<evidence type="ECO:0000259" key="9">
    <source>
        <dbReference type="Pfam" id="PF01447"/>
    </source>
</evidence>
<evidence type="ECO:0000259" key="11">
    <source>
        <dbReference type="Pfam" id="PF07504"/>
    </source>
</evidence>
<dbReference type="Gene3D" id="3.10.170.10">
    <property type="match status" value="1"/>
</dbReference>
<dbReference type="Gene3D" id="3.10.450.490">
    <property type="match status" value="1"/>
</dbReference>
<dbReference type="PANTHER" id="PTHR33794">
    <property type="entry name" value="BACILLOLYSIN"/>
    <property type="match status" value="1"/>
</dbReference>
<dbReference type="InterPro" id="IPR011096">
    <property type="entry name" value="FTP_domain"/>
</dbReference>
<dbReference type="InterPro" id="IPR050728">
    <property type="entry name" value="Zinc_Metalloprotease_M4"/>
</dbReference>
<dbReference type="InterPro" id="IPR013856">
    <property type="entry name" value="Peptidase_M4_domain"/>
</dbReference>
<keyword evidence="13" id="KW-1185">Reference proteome</keyword>
<gene>
    <name evidence="12" type="ORF">GCM10009107_08430</name>
</gene>
<dbReference type="Pfam" id="PF07504">
    <property type="entry name" value="FTP"/>
    <property type="match status" value="1"/>
</dbReference>
<evidence type="ECO:0000313" key="12">
    <source>
        <dbReference type="EMBL" id="GAA0743671.1"/>
    </source>
</evidence>
<keyword evidence="6 8" id="KW-0862">Zinc</keyword>
<feature type="signal peptide" evidence="8">
    <location>
        <begin position="1"/>
        <end position="24"/>
    </location>
</feature>
<feature type="domain" description="Peptidase M4" evidence="9">
    <location>
        <begin position="194"/>
        <end position="339"/>
    </location>
</feature>
<evidence type="ECO:0000259" key="10">
    <source>
        <dbReference type="Pfam" id="PF02868"/>
    </source>
</evidence>
<comment type="subcellular location">
    <subcellularLocation>
        <location evidence="8">Secreted</location>
    </subcellularLocation>
</comment>
<dbReference type="Pfam" id="PF01447">
    <property type="entry name" value="Peptidase_M4"/>
    <property type="match status" value="1"/>
</dbReference>
<keyword evidence="4 8" id="KW-0732">Signal</keyword>
<evidence type="ECO:0000256" key="8">
    <source>
        <dbReference type="RuleBase" id="RU366073"/>
    </source>
</evidence>
<comment type="caution">
    <text evidence="12">The sequence shown here is derived from an EMBL/GenBank/DDBJ whole genome shotgun (WGS) entry which is preliminary data.</text>
</comment>
<keyword evidence="8" id="KW-0964">Secreted</keyword>
<dbReference type="Gene3D" id="3.10.450.40">
    <property type="match status" value="1"/>
</dbReference>
<evidence type="ECO:0000256" key="5">
    <source>
        <dbReference type="ARBA" id="ARBA00022801"/>
    </source>
</evidence>
<feature type="domain" description="Peptidase M4 C-terminal" evidence="10">
    <location>
        <begin position="342"/>
        <end position="516"/>
    </location>
</feature>
<evidence type="ECO:0000256" key="1">
    <source>
        <dbReference type="ARBA" id="ARBA00009388"/>
    </source>
</evidence>
<dbReference type="InterPro" id="IPR027268">
    <property type="entry name" value="Peptidase_M4/M1_CTD_sf"/>
</dbReference>
<evidence type="ECO:0000256" key="6">
    <source>
        <dbReference type="ARBA" id="ARBA00022833"/>
    </source>
</evidence>
<keyword evidence="7 8" id="KW-0482">Metalloprotease</keyword>
<evidence type="ECO:0000256" key="7">
    <source>
        <dbReference type="ARBA" id="ARBA00023049"/>
    </source>
</evidence>
<dbReference type="EMBL" id="BAAAEW010000004">
    <property type="protein sequence ID" value="GAA0743671.1"/>
    <property type="molecule type" value="Genomic_DNA"/>
</dbReference>
<dbReference type="Pfam" id="PF02868">
    <property type="entry name" value="Peptidase_M4_C"/>
    <property type="match status" value="1"/>
</dbReference>
<dbReference type="InterPro" id="IPR001570">
    <property type="entry name" value="Peptidase_M4_C_domain"/>
</dbReference>
<name>A0ABN1JP19_9BURK</name>
<dbReference type="Gene3D" id="1.10.390.10">
    <property type="entry name" value="Neutral Protease Domain 2"/>
    <property type="match status" value="1"/>
</dbReference>
<comment type="cofactor">
    <cofactor evidence="8">
        <name>Zn(2+)</name>
        <dbReference type="ChEBI" id="CHEBI:29105"/>
    </cofactor>
</comment>
<accession>A0ABN1JP19</accession>
<keyword evidence="2 8" id="KW-0645">Protease</keyword>
<dbReference type="RefSeq" id="WP_141287641.1">
    <property type="nucleotide sequence ID" value="NZ_BAAAEW010000004.1"/>
</dbReference>
<reference evidence="12 13" key="1">
    <citation type="journal article" date="2019" name="Int. J. Syst. Evol. Microbiol.">
        <title>The Global Catalogue of Microorganisms (GCM) 10K type strain sequencing project: providing services to taxonomists for standard genome sequencing and annotation.</title>
        <authorList>
            <consortium name="The Broad Institute Genomics Platform"/>
            <consortium name="The Broad Institute Genome Sequencing Center for Infectious Disease"/>
            <person name="Wu L."/>
            <person name="Ma J."/>
        </authorList>
    </citation>
    <scope>NUCLEOTIDE SEQUENCE [LARGE SCALE GENOMIC DNA]</scope>
    <source>
        <strain evidence="12 13">JCM 15503</strain>
    </source>
</reference>